<evidence type="ECO:0000313" key="3">
    <source>
        <dbReference type="Proteomes" id="UP000177610"/>
    </source>
</evidence>
<sequence length="213" mass="23809">MSHSTQNDSLVLSYLGLRKAIGVIGILLPFVLVIGKTILVDSGIESSISAYYYTVMRDVFVGSLCAIGIFLMSYRGYEWIDEVAGKIGTIFAIGTALFPTSPQHADTLRIFIGQLHYVFAMGLFLTLAFYSLKLFRKTNPKQQPTLQKIQRNMVYTVCGYGILTCIALIILTAFLPVDSLIFNWQPVFWLESLAIILFGISWFVKGEAILKDK</sequence>
<evidence type="ECO:0000256" key="1">
    <source>
        <dbReference type="SAM" id="Phobius"/>
    </source>
</evidence>
<accession>A0A1F5N7X4</accession>
<reference evidence="2 3" key="1">
    <citation type="journal article" date="2016" name="Nat. Commun.">
        <title>Thousands of microbial genomes shed light on interconnected biogeochemical processes in an aquifer system.</title>
        <authorList>
            <person name="Anantharaman K."/>
            <person name="Brown C.T."/>
            <person name="Hug L.A."/>
            <person name="Sharon I."/>
            <person name="Castelle C.J."/>
            <person name="Probst A.J."/>
            <person name="Thomas B.C."/>
            <person name="Singh A."/>
            <person name="Wilkins M.J."/>
            <person name="Karaoz U."/>
            <person name="Brodie E.L."/>
            <person name="Williams K.H."/>
            <person name="Hubbard S.S."/>
            <person name="Banfield J.F."/>
        </authorList>
    </citation>
    <scope>NUCLEOTIDE SEQUENCE [LARGE SCALE GENOMIC DNA]</scope>
</reference>
<feature type="transmembrane region" description="Helical" evidence="1">
    <location>
        <begin position="111"/>
        <end position="132"/>
    </location>
</feature>
<gene>
    <name evidence="2" type="ORF">A2717_04185</name>
</gene>
<organism evidence="2 3">
    <name type="scientific">Candidatus Doudnabacteria bacterium RIFCSPHIGHO2_01_FULL_41_86</name>
    <dbReference type="NCBI Taxonomy" id="1817821"/>
    <lineage>
        <taxon>Bacteria</taxon>
        <taxon>Candidatus Doudnaibacteriota</taxon>
    </lineage>
</organism>
<name>A0A1F5N7X4_9BACT</name>
<comment type="caution">
    <text evidence="2">The sequence shown here is derived from an EMBL/GenBank/DDBJ whole genome shotgun (WGS) entry which is preliminary data.</text>
</comment>
<feature type="transmembrane region" description="Helical" evidence="1">
    <location>
        <begin position="20"/>
        <end position="39"/>
    </location>
</feature>
<feature type="transmembrane region" description="Helical" evidence="1">
    <location>
        <begin position="51"/>
        <end position="71"/>
    </location>
</feature>
<dbReference type="Proteomes" id="UP000177610">
    <property type="component" value="Unassembled WGS sequence"/>
</dbReference>
<protein>
    <recommendedName>
        <fullName evidence="4">DUF998 domain-containing protein</fullName>
    </recommendedName>
</protein>
<proteinExistence type="predicted"/>
<keyword evidence="1" id="KW-1133">Transmembrane helix</keyword>
<evidence type="ECO:0000313" key="2">
    <source>
        <dbReference type="EMBL" id="OGE73791.1"/>
    </source>
</evidence>
<keyword evidence="1" id="KW-0472">Membrane</keyword>
<dbReference type="EMBL" id="MFEH01000005">
    <property type="protein sequence ID" value="OGE73791.1"/>
    <property type="molecule type" value="Genomic_DNA"/>
</dbReference>
<feature type="transmembrane region" description="Helical" evidence="1">
    <location>
        <begin position="187"/>
        <end position="204"/>
    </location>
</feature>
<keyword evidence="1" id="KW-0812">Transmembrane</keyword>
<evidence type="ECO:0008006" key="4">
    <source>
        <dbReference type="Google" id="ProtNLM"/>
    </source>
</evidence>
<dbReference type="STRING" id="1817821.A2717_04185"/>
<feature type="transmembrane region" description="Helical" evidence="1">
    <location>
        <begin position="83"/>
        <end position="99"/>
    </location>
</feature>
<feature type="transmembrane region" description="Helical" evidence="1">
    <location>
        <begin position="153"/>
        <end position="175"/>
    </location>
</feature>
<dbReference type="AlphaFoldDB" id="A0A1F5N7X4"/>